<proteinExistence type="predicted"/>
<evidence type="ECO:0000313" key="2">
    <source>
        <dbReference type="Proteomes" id="UP000254060"/>
    </source>
</evidence>
<reference evidence="1 2" key="1">
    <citation type="submission" date="2018-06" db="EMBL/GenBank/DDBJ databases">
        <authorList>
            <consortium name="Pathogen Informatics"/>
            <person name="Doyle S."/>
        </authorList>
    </citation>
    <scope>NUCLEOTIDE SEQUENCE [LARGE SCALE GENOMIC DNA]</scope>
    <source>
        <strain evidence="1 2">NCTC13163</strain>
    </source>
</reference>
<accession>A0A377HH69</accession>
<evidence type="ECO:0000313" key="1">
    <source>
        <dbReference type="EMBL" id="STO53208.1"/>
    </source>
</evidence>
<name>A0A377HH69_9BACL</name>
<dbReference type="AlphaFoldDB" id="A0A377HH69"/>
<protein>
    <submittedName>
        <fullName evidence="1">Uncharacterized protein</fullName>
    </submittedName>
</protein>
<organism evidence="1 2">
    <name type="scientific">Exiguobacterium aurantiacum</name>
    <dbReference type="NCBI Taxonomy" id="33987"/>
    <lineage>
        <taxon>Bacteria</taxon>
        <taxon>Bacillati</taxon>
        <taxon>Bacillota</taxon>
        <taxon>Bacilli</taxon>
        <taxon>Bacillales</taxon>
        <taxon>Bacillales Family XII. Incertae Sedis</taxon>
        <taxon>Exiguobacterium</taxon>
    </lineage>
</organism>
<gene>
    <name evidence="1" type="ORF">NCTC13163_03189</name>
</gene>
<dbReference type="Proteomes" id="UP000254060">
    <property type="component" value="Unassembled WGS sequence"/>
</dbReference>
<dbReference type="EMBL" id="UGGP01000002">
    <property type="protein sequence ID" value="STO53208.1"/>
    <property type="molecule type" value="Genomic_DNA"/>
</dbReference>
<sequence>MENHSSSNSRSQQLIISQAVNTIKQHGMEEILHSVSIFDINDFVTSLYQEHYALENIESAYKKIRYYSFMKLKRRWVKTAVRNYQESRGYNKELRAKHDMISAYVKVAGLEGLYKEFHVKTIEDYMNLCITEIEEWAEDPNQLIHTYPYWSQKTVNQKTSTLKTDVLMVLGEVAKEIDSTQRVAHHSPTLAVDIPFFGMSDRIKNKTDQLDEKLNDATQLNLELLNYDSVVPKYKEGVPQNLSVLVSKEFIQELNGKVPDLDSKDFEAFTEILSYRDISFQTSRKIIFPLVQLVEKLYANKSGKSYDLTTKRLMKLGYYRVAGHNDEGDFFIRGLFSSVTIKNATTLADSQVIVTVTEEVYDDLLKQQIVSIYGEQIEQLKGSFAYHLAFVLQKERMAAIQTGEQSPVRRHWRQFTYSIRFNKSRKSENLLELEANLDRIKEHEFILKDWHRSGDYYFFKFYPLESWELLNHTDTLLL</sequence>